<dbReference type="CDD" id="cd23763">
    <property type="entry name" value="ASKHA_ATPase_ROK"/>
    <property type="match status" value="1"/>
</dbReference>
<dbReference type="Pfam" id="PF00480">
    <property type="entry name" value="ROK"/>
    <property type="match status" value="1"/>
</dbReference>
<evidence type="ECO:0000256" key="2">
    <source>
        <dbReference type="ARBA" id="ARBA00006479"/>
    </source>
</evidence>
<dbReference type="RefSeq" id="WP_209556515.1">
    <property type="nucleotide sequence ID" value="NZ_JAEDXU010000002.1"/>
</dbReference>
<protein>
    <submittedName>
        <fullName evidence="4">ROK family protein</fullName>
    </submittedName>
</protein>
<dbReference type="InterPro" id="IPR036388">
    <property type="entry name" value="WH-like_DNA-bd_sf"/>
</dbReference>
<dbReference type="Proteomes" id="UP000673375">
    <property type="component" value="Unassembled WGS sequence"/>
</dbReference>
<dbReference type="Gene3D" id="1.10.10.10">
    <property type="entry name" value="Winged helix-like DNA-binding domain superfamily/Winged helix DNA-binding domain"/>
    <property type="match status" value="1"/>
</dbReference>
<evidence type="ECO:0000256" key="3">
    <source>
        <dbReference type="ARBA" id="ARBA00022629"/>
    </source>
</evidence>
<dbReference type="InterPro" id="IPR000600">
    <property type="entry name" value="ROK"/>
</dbReference>
<comment type="similarity">
    <text evidence="2">Belongs to the ROK (NagC/XylR) family.</text>
</comment>
<evidence type="ECO:0000313" key="5">
    <source>
        <dbReference type="Proteomes" id="UP000673375"/>
    </source>
</evidence>
<evidence type="ECO:0000313" key="4">
    <source>
        <dbReference type="EMBL" id="MBP1045728.1"/>
    </source>
</evidence>
<gene>
    <name evidence="4" type="ORF">I6N96_05510</name>
</gene>
<dbReference type="InterPro" id="IPR043129">
    <property type="entry name" value="ATPase_NBD"/>
</dbReference>
<keyword evidence="5" id="KW-1185">Reference proteome</keyword>
<organism evidence="4 5">
    <name type="scientific">Enterococcus larvae</name>
    <dbReference type="NCBI Taxonomy" id="2794352"/>
    <lineage>
        <taxon>Bacteria</taxon>
        <taxon>Bacillati</taxon>
        <taxon>Bacillota</taxon>
        <taxon>Bacilli</taxon>
        <taxon>Lactobacillales</taxon>
        <taxon>Enterococcaceae</taxon>
        <taxon>Enterococcus</taxon>
    </lineage>
</organism>
<evidence type="ECO:0000256" key="1">
    <source>
        <dbReference type="ARBA" id="ARBA00002486"/>
    </source>
</evidence>
<dbReference type="EMBL" id="JAEDXU010000002">
    <property type="protein sequence ID" value="MBP1045728.1"/>
    <property type="molecule type" value="Genomic_DNA"/>
</dbReference>
<accession>A0ABS4CHR0</accession>
<sequence>MTITRKHLIKEENLKKMKTFLYQNEIATKAELAEAASISVVTSNALVKELVESEVFLEGAQVQQEMGRPATNYYFNYNHQHYLLLSIQARDRQLEIVAKVINLKGISCYDERIPFASVELGDLAKLSKTIYDRFSTILAIGISFPGKMDGDIVTSSWYDKMNGWNFKEKLNEYVPIPVHVQNDANLATVGYCIEHGLPKPHLITGIYYPEKSMPGISVFMNNYLLLGNRGLAGEGKYLPMFMDQEDTSALSFEKYTTNLLEMILLYNGVVAPHAIIIFKAENELTENQLTELLNKKDVFLRQPNRPAIIVTDSFDMSVFKGIQWLAMKESIYFNTLI</sequence>
<name>A0ABS4CHR0_9ENTE</name>
<dbReference type="SUPFAM" id="SSF53067">
    <property type="entry name" value="Actin-like ATPase domain"/>
    <property type="match status" value="1"/>
</dbReference>
<keyword evidence="3" id="KW-0859">Xylose metabolism</keyword>
<reference evidence="4 5" key="1">
    <citation type="submission" date="2020-12" db="EMBL/GenBank/DDBJ databases">
        <title>Vagococcus allomyrinae sp. nov. and Enterococcus lavae sp. nov., isolated from the larvae of Allomyrina dichotoma.</title>
        <authorList>
            <person name="Lee S.D."/>
        </authorList>
    </citation>
    <scope>NUCLEOTIDE SEQUENCE [LARGE SCALE GENOMIC DNA]</scope>
    <source>
        <strain evidence="4 5">BWM-S5</strain>
    </source>
</reference>
<comment type="function">
    <text evidence="1">Transcriptional repressor of xylose-utilizing enzymes.</text>
</comment>
<dbReference type="PANTHER" id="PTHR18964:SF149">
    <property type="entry name" value="BIFUNCTIONAL UDP-N-ACETYLGLUCOSAMINE 2-EPIMERASE_N-ACETYLMANNOSAMINE KINASE"/>
    <property type="match status" value="1"/>
</dbReference>
<comment type="caution">
    <text evidence="4">The sequence shown here is derived from an EMBL/GenBank/DDBJ whole genome shotgun (WGS) entry which is preliminary data.</text>
</comment>
<keyword evidence="3" id="KW-0119">Carbohydrate metabolism</keyword>
<dbReference type="Gene3D" id="3.30.420.40">
    <property type="match status" value="2"/>
</dbReference>
<dbReference type="PANTHER" id="PTHR18964">
    <property type="entry name" value="ROK (REPRESSOR, ORF, KINASE) FAMILY"/>
    <property type="match status" value="1"/>
</dbReference>
<proteinExistence type="inferred from homology"/>